<evidence type="ECO:0000256" key="6">
    <source>
        <dbReference type="ARBA" id="ARBA00023004"/>
    </source>
</evidence>
<dbReference type="GO" id="GO:0020037">
    <property type="term" value="F:heme binding"/>
    <property type="evidence" value="ECO:0007669"/>
    <property type="project" value="InterPro"/>
</dbReference>
<dbReference type="Pfam" id="PF00067">
    <property type="entry name" value="p450"/>
    <property type="match status" value="1"/>
</dbReference>
<keyword evidence="5 9" id="KW-0560">Oxidoreductase</keyword>
<dbReference type="PRINTS" id="PR00385">
    <property type="entry name" value="P450"/>
</dbReference>
<dbReference type="SUPFAM" id="SSF48264">
    <property type="entry name" value="Cytochrome P450"/>
    <property type="match status" value="1"/>
</dbReference>
<dbReference type="CDD" id="cd20628">
    <property type="entry name" value="CYP4"/>
    <property type="match status" value="1"/>
</dbReference>
<dbReference type="Gene3D" id="1.10.630.10">
    <property type="entry name" value="Cytochrome P450"/>
    <property type="match status" value="1"/>
</dbReference>
<dbReference type="AlphaFoldDB" id="A0A9P0B8H6"/>
<dbReference type="InterPro" id="IPR036396">
    <property type="entry name" value="Cyt_P450_sf"/>
</dbReference>
<comment type="cofactor">
    <cofactor evidence="1 8">
        <name>heme</name>
        <dbReference type="ChEBI" id="CHEBI:30413"/>
    </cofactor>
</comment>
<evidence type="ECO:0000256" key="5">
    <source>
        <dbReference type="ARBA" id="ARBA00023002"/>
    </source>
</evidence>
<feature type="binding site" description="axial binding residue" evidence="8">
    <location>
        <position position="450"/>
    </location>
    <ligand>
        <name>heme</name>
        <dbReference type="ChEBI" id="CHEBI:30413"/>
    </ligand>
    <ligandPart>
        <name>Fe</name>
        <dbReference type="ChEBI" id="CHEBI:18248"/>
    </ligandPart>
</feature>
<keyword evidence="3 8" id="KW-0349">Heme</keyword>
<dbReference type="PANTHER" id="PTHR24291">
    <property type="entry name" value="CYTOCHROME P450 FAMILY 4"/>
    <property type="match status" value="1"/>
</dbReference>
<evidence type="ECO:0000313" key="11">
    <source>
        <dbReference type="Proteomes" id="UP001154078"/>
    </source>
</evidence>
<accession>A0A9P0B8H6</accession>
<dbReference type="PRINTS" id="PR00463">
    <property type="entry name" value="EP450I"/>
</dbReference>
<evidence type="ECO:0000256" key="1">
    <source>
        <dbReference type="ARBA" id="ARBA00001971"/>
    </source>
</evidence>
<organism evidence="10 11">
    <name type="scientific">Brassicogethes aeneus</name>
    <name type="common">Rape pollen beetle</name>
    <name type="synonym">Meligethes aeneus</name>
    <dbReference type="NCBI Taxonomy" id="1431903"/>
    <lineage>
        <taxon>Eukaryota</taxon>
        <taxon>Metazoa</taxon>
        <taxon>Ecdysozoa</taxon>
        <taxon>Arthropoda</taxon>
        <taxon>Hexapoda</taxon>
        <taxon>Insecta</taxon>
        <taxon>Pterygota</taxon>
        <taxon>Neoptera</taxon>
        <taxon>Endopterygota</taxon>
        <taxon>Coleoptera</taxon>
        <taxon>Polyphaga</taxon>
        <taxon>Cucujiformia</taxon>
        <taxon>Nitidulidae</taxon>
        <taxon>Meligethinae</taxon>
        <taxon>Brassicogethes</taxon>
    </lineage>
</organism>
<dbReference type="InterPro" id="IPR002401">
    <property type="entry name" value="Cyt_P450_E_grp-I"/>
</dbReference>
<evidence type="ECO:0000256" key="9">
    <source>
        <dbReference type="RuleBase" id="RU000461"/>
    </source>
</evidence>
<keyword evidence="7 9" id="KW-0503">Monooxygenase</keyword>
<dbReference type="GO" id="GO:0004497">
    <property type="term" value="F:monooxygenase activity"/>
    <property type="evidence" value="ECO:0007669"/>
    <property type="project" value="UniProtKB-KW"/>
</dbReference>
<evidence type="ECO:0000256" key="2">
    <source>
        <dbReference type="ARBA" id="ARBA00010617"/>
    </source>
</evidence>
<dbReference type="EMBL" id="OV121136">
    <property type="protein sequence ID" value="CAH0557342.1"/>
    <property type="molecule type" value="Genomic_DNA"/>
</dbReference>
<evidence type="ECO:0000256" key="4">
    <source>
        <dbReference type="ARBA" id="ARBA00022723"/>
    </source>
</evidence>
<dbReference type="InterPro" id="IPR050196">
    <property type="entry name" value="Cytochrome_P450_Monoox"/>
</dbReference>
<dbReference type="GO" id="GO:0016705">
    <property type="term" value="F:oxidoreductase activity, acting on paired donors, with incorporation or reduction of molecular oxygen"/>
    <property type="evidence" value="ECO:0007669"/>
    <property type="project" value="InterPro"/>
</dbReference>
<dbReference type="PANTHER" id="PTHR24291:SF187">
    <property type="entry name" value="CYTOCHROME P450 4AE1-RELATED"/>
    <property type="match status" value="1"/>
</dbReference>
<sequence length="503" mass="58118">MGFVAELSAAVVLIGIVYWWFKNVNTVRNKLRWCVKKPGVPILGNALEFTGGSTEHLKTIGRCIEYSKEKKFTYIEFVYRPIILISNYKFLEFVLSSNSLKLIDKSDDYTYLVPWLGTGLLTSGGGKWKTRRRILTPAFHFQILEQFVEVFESNGNIMVNRLKEEVDKNSFDIYPYITLCTLDIICETAMGVSINAQDKKESEYVRSVKEMCRIIVERSFSPIEMFDTLFPLSRNYKIQNQAIKVLHNNTYSVIRQRRKELEESKKQLVEIEDDVGTKKRMAFLDLLLKATVDNKPLSNEDIREEVDTFMFEGHDTTASAISFAIYLLANHPEEQKKAYEELNLIFADDKNRPTGHRYLQEMKYLENVIKETLRLYPSVPFYARMVNEDIEYEDGKVIPKDTSLVIFAYGVNRDKDNFKDPDSFIPSRFDGIDGKSPYSYLPFSAGPRNCIGQKFAMLEMKSTISKIIRNYELLPSIPEHKIVLAAETVLKSANGIKIRIKKR</sequence>
<evidence type="ECO:0000313" key="10">
    <source>
        <dbReference type="EMBL" id="CAH0557342.1"/>
    </source>
</evidence>
<proteinExistence type="inferred from homology"/>
<dbReference type="OrthoDB" id="1470350at2759"/>
<name>A0A9P0B8H6_BRAAE</name>
<dbReference type="InterPro" id="IPR001128">
    <property type="entry name" value="Cyt_P450"/>
</dbReference>
<dbReference type="InterPro" id="IPR017972">
    <property type="entry name" value="Cyt_P450_CS"/>
</dbReference>
<dbReference type="Proteomes" id="UP001154078">
    <property type="component" value="Chromosome 5"/>
</dbReference>
<evidence type="ECO:0000256" key="8">
    <source>
        <dbReference type="PIRSR" id="PIRSR602401-1"/>
    </source>
</evidence>
<keyword evidence="11" id="KW-1185">Reference proteome</keyword>
<protein>
    <recommendedName>
        <fullName evidence="12">Cytochrome P450</fullName>
    </recommendedName>
</protein>
<dbReference type="GO" id="GO:0005506">
    <property type="term" value="F:iron ion binding"/>
    <property type="evidence" value="ECO:0007669"/>
    <property type="project" value="InterPro"/>
</dbReference>
<dbReference type="PROSITE" id="PS00086">
    <property type="entry name" value="CYTOCHROME_P450"/>
    <property type="match status" value="1"/>
</dbReference>
<evidence type="ECO:0000256" key="3">
    <source>
        <dbReference type="ARBA" id="ARBA00022617"/>
    </source>
</evidence>
<gene>
    <name evidence="10" type="ORF">MELIAE_LOCUS8086</name>
</gene>
<comment type="similarity">
    <text evidence="2 9">Belongs to the cytochrome P450 family.</text>
</comment>
<evidence type="ECO:0008006" key="12">
    <source>
        <dbReference type="Google" id="ProtNLM"/>
    </source>
</evidence>
<evidence type="ECO:0000256" key="7">
    <source>
        <dbReference type="ARBA" id="ARBA00023033"/>
    </source>
</evidence>
<keyword evidence="6 8" id="KW-0408">Iron</keyword>
<keyword evidence="4 8" id="KW-0479">Metal-binding</keyword>
<reference evidence="10" key="1">
    <citation type="submission" date="2021-12" db="EMBL/GenBank/DDBJ databases">
        <authorList>
            <person name="King R."/>
        </authorList>
    </citation>
    <scope>NUCLEOTIDE SEQUENCE</scope>
</reference>